<accession>A1B3S7</accession>
<dbReference type="HOGENOM" id="CLU_192962_0_0_5"/>
<proteinExistence type="predicted"/>
<dbReference type="STRING" id="318586.Pden_2079"/>
<keyword evidence="3" id="KW-1185">Reference proteome</keyword>
<protein>
    <submittedName>
        <fullName evidence="2">Uncharacterized protein</fullName>
    </submittedName>
</protein>
<feature type="region of interest" description="Disordered" evidence="1">
    <location>
        <begin position="58"/>
        <end position="84"/>
    </location>
</feature>
<feature type="region of interest" description="Disordered" evidence="1">
    <location>
        <begin position="1"/>
        <end position="22"/>
    </location>
</feature>
<dbReference type="KEGG" id="pde:Pden_2079"/>
<evidence type="ECO:0000313" key="2">
    <source>
        <dbReference type="EMBL" id="ABL70171.1"/>
    </source>
</evidence>
<dbReference type="AlphaFoldDB" id="A1B3S7"/>
<name>A1B3S7_PARDP</name>
<evidence type="ECO:0000313" key="3">
    <source>
        <dbReference type="Proteomes" id="UP000000361"/>
    </source>
</evidence>
<feature type="compositionally biased region" description="Basic and acidic residues" evidence="1">
    <location>
        <begin position="58"/>
        <end position="74"/>
    </location>
</feature>
<dbReference type="Proteomes" id="UP000000361">
    <property type="component" value="Chromosome 1"/>
</dbReference>
<dbReference type="EMBL" id="CP000489">
    <property type="protein sequence ID" value="ABL70171.1"/>
    <property type="molecule type" value="Genomic_DNA"/>
</dbReference>
<organism evidence="2 3">
    <name type="scientific">Paracoccus denitrificans (strain Pd 1222)</name>
    <dbReference type="NCBI Taxonomy" id="318586"/>
    <lineage>
        <taxon>Bacteria</taxon>
        <taxon>Pseudomonadati</taxon>
        <taxon>Pseudomonadota</taxon>
        <taxon>Alphaproteobacteria</taxon>
        <taxon>Rhodobacterales</taxon>
        <taxon>Paracoccaceae</taxon>
        <taxon>Paracoccus</taxon>
    </lineage>
</organism>
<gene>
    <name evidence="2" type="ordered locus">Pden_2079</name>
</gene>
<evidence type="ECO:0000256" key="1">
    <source>
        <dbReference type="SAM" id="MobiDB-lite"/>
    </source>
</evidence>
<dbReference type="eggNOG" id="ENOG5032YAZ">
    <property type="taxonomic scope" value="Bacteria"/>
</dbReference>
<reference evidence="3" key="1">
    <citation type="submission" date="2006-12" db="EMBL/GenBank/DDBJ databases">
        <title>Complete sequence of chromosome 1 of Paracoccus denitrificans PD1222.</title>
        <authorList>
            <person name="Copeland A."/>
            <person name="Lucas S."/>
            <person name="Lapidus A."/>
            <person name="Barry K."/>
            <person name="Detter J.C."/>
            <person name="Glavina del Rio T."/>
            <person name="Hammon N."/>
            <person name="Israni S."/>
            <person name="Dalin E."/>
            <person name="Tice H."/>
            <person name="Pitluck S."/>
            <person name="Munk A.C."/>
            <person name="Brettin T."/>
            <person name="Bruce D."/>
            <person name="Han C."/>
            <person name="Tapia R."/>
            <person name="Gilna P."/>
            <person name="Schmutz J."/>
            <person name="Larimer F."/>
            <person name="Land M."/>
            <person name="Hauser L."/>
            <person name="Kyrpides N."/>
            <person name="Lykidis A."/>
            <person name="Spiro S."/>
            <person name="Richardson D.J."/>
            <person name="Moir J.W.B."/>
            <person name="Ferguson S.J."/>
            <person name="van Spanning R.J.M."/>
            <person name="Richardson P."/>
        </authorList>
    </citation>
    <scope>NUCLEOTIDE SEQUENCE [LARGE SCALE GENOMIC DNA]</scope>
    <source>
        <strain evidence="3">Pd 1222</strain>
    </source>
</reference>
<sequence>MLPEPAFHRREPCELPMMKRPNPLSPFLMTAAERRAELCGLLALGLVRLLGQDGREVSDNTGERCLHYPDDQCRHATPTHRRNA</sequence>
<feature type="compositionally biased region" description="Basic and acidic residues" evidence="1">
    <location>
        <begin position="1"/>
        <end position="13"/>
    </location>
</feature>
<dbReference type="EnsemblBacteria" id="ABL70171">
    <property type="protein sequence ID" value="ABL70171"/>
    <property type="gene ID" value="Pden_2079"/>
</dbReference>